<reference evidence="4 5" key="2">
    <citation type="submission" date="2007-06" db="EMBL/GenBank/DDBJ databases">
        <title>Draft genome sequence of Pseudoflavonifractor capillosus ATCC 29799.</title>
        <authorList>
            <person name="Sudarsanam P."/>
            <person name="Ley R."/>
            <person name="Guruge J."/>
            <person name="Turnbaugh P.J."/>
            <person name="Mahowald M."/>
            <person name="Liep D."/>
            <person name="Gordon J."/>
        </authorList>
    </citation>
    <scope>NUCLEOTIDE SEQUENCE [LARGE SCALE GENOMIC DNA]</scope>
    <source>
        <strain evidence="4 5">ATCC 29799</strain>
    </source>
</reference>
<keyword evidence="2" id="KW-0813">Transport</keyword>
<dbReference type="Proteomes" id="UP000003639">
    <property type="component" value="Unassembled WGS sequence"/>
</dbReference>
<dbReference type="InterPro" id="IPR002842">
    <property type="entry name" value="ATPase_V1_Esu"/>
</dbReference>
<dbReference type="eggNOG" id="COG1390">
    <property type="taxonomic scope" value="Bacteria"/>
</dbReference>
<organism evidence="4 5">
    <name type="scientific">Pseudoflavonifractor capillosus ATCC 29799</name>
    <dbReference type="NCBI Taxonomy" id="411467"/>
    <lineage>
        <taxon>Bacteria</taxon>
        <taxon>Bacillati</taxon>
        <taxon>Bacillota</taxon>
        <taxon>Clostridia</taxon>
        <taxon>Eubacteriales</taxon>
        <taxon>Oscillospiraceae</taxon>
        <taxon>Pseudoflavonifractor</taxon>
    </lineage>
</organism>
<dbReference type="RefSeq" id="WP_006574122.1">
    <property type="nucleotide sequence ID" value="NZ_AAXG02000032.1"/>
</dbReference>
<sequence length="208" mass="23214">MSELNKKLDHFTSTLLAEATAETDRVLSEVKAQHDNSYSEAEDKILAEAYHYIRTEVSRIRSEEGRKVSRHMLDNKKTLYLRREEIAREVFEAVRDRIVAYSATPDYRKRLAEVACQAVDTLKGADDIVIRLRAEDMDQSDAITAALKGVKVTFQADPSILMGGLTAVSPSLGRRVDATFGTAMAELNGHFAEIFGLSLSDDLTETEE</sequence>
<dbReference type="GO" id="GO:0033178">
    <property type="term" value="C:proton-transporting two-sector ATPase complex, catalytic domain"/>
    <property type="evidence" value="ECO:0007669"/>
    <property type="project" value="InterPro"/>
</dbReference>
<dbReference type="AlphaFoldDB" id="A6NZG7"/>
<proteinExistence type="inferred from homology"/>
<keyword evidence="5" id="KW-1185">Reference proteome</keyword>
<comment type="caution">
    <text evidence="4">The sequence shown here is derived from an EMBL/GenBank/DDBJ whole genome shotgun (WGS) entry which is preliminary data.</text>
</comment>
<evidence type="ECO:0000313" key="5">
    <source>
        <dbReference type="Proteomes" id="UP000003639"/>
    </source>
</evidence>
<dbReference type="SUPFAM" id="SSF160527">
    <property type="entry name" value="V-type ATPase subunit E-like"/>
    <property type="match status" value="1"/>
</dbReference>
<dbReference type="Gene3D" id="3.30.2320.30">
    <property type="entry name" value="ATP synthase, E subunit, C-terminal"/>
    <property type="match status" value="1"/>
</dbReference>
<reference evidence="4 5" key="1">
    <citation type="submission" date="2007-04" db="EMBL/GenBank/DDBJ databases">
        <authorList>
            <person name="Fulton L."/>
            <person name="Clifton S."/>
            <person name="Fulton B."/>
            <person name="Xu J."/>
            <person name="Minx P."/>
            <person name="Pepin K.H."/>
            <person name="Johnson M."/>
            <person name="Thiruvilangam P."/>
            <person name="Bhonagiri V."/>
            <person name="Nash W.E."/>
            <person name="Mardis E.R."/>
            <person name="Wilson R.K."/>
        </authorList>
    </citation>
    <scope>NUCLEOTIDE SEQUENCE [LARGE SCALE GENOMIC DNA]</scope>
    <source>
        <strain evidence="4 5">ATCC 29799</strain>
    </source>
</reference>
<comment type="similarity">
    <text evidence="1">Belongs to the V-ATPase E subunit family.</text>
</comment>
<evidence type="ECO:0000313" key="4">
    <source>
        <dbReference type="EMBL" id="EDM98816.1"/>
    </source>
</evidence>
<dbReference type="STRING" id="411467.BACCAP_03618"/>
<dbReference type="InterPro" id="IPR038495">
    <property type="entry name" value="ATPase_E_C"/>
</dbReference>
<keyword evidence="3" id="KW-0406">Ion transport</keyword>
<name>A6NZG7_9FIRM</name>
<gene>
    <name evidence="4" type="ORF">BACCAP_03618</name>
</gene>
<protein>
    <recommendedName>
        <fullName evidence="6">ATP synthase, subunit E</fullName>
    </recommendedName>
</protein>
<evidence type="ECO:0000256" key="2">
    <source>
        <dbReference type="ARBA" id="ARBA00022448"/>
    </source>
</evidence>
<accession>A6NZG7</accession>
<dbReference type="GO" id="GO:0046961">
    <property type="term" value="F:proton-transporting ATPase activity, rotational mechanism"/>
    <property type="evidence" value="ECO:0007669"/>
    <property type="project" value="InterPro"/>
</dbReference>
<dbReference type="EMBL" id="AAXG02000032">
    <property type="protein sequence ID" value="EDM98816.1"/>
    <property type="molecule type" value="Genomic_DNA"/>
</dbReference>
<evidence type="ECO:0000256" key="1">
    <source>
        <dbReference type="ARBA" id="ARBA00005901"/>
    </source>
</evidence>
<dbReference type="Pfam" id="PF01991">
    <property type="entry name" value="vATP-synt_E"/>
    <property type="match status" value="1"/>
</dbReference>
<evidence type="ECO:0000256" key="3">
    <source>
        <dbReference type="ARBA" id="ARBA00023065"/>
    </source>
</evidence>
<evidence type="ECO:0008006" key="6">
    <source>
        <dbReference type="Google" id="ProtNLM"/>
    </source>
</evidence>